<accession>A0A348AMR7</accession>
<dbReference type="PANTHER" id="PTHR33495">
    <property type="entry name" value="ANTI-SIGMA FACTOR ANTAGONIST TM_1081-RELATED-RELATED"/>
    <property type="match status" value="1"/>
</dbReference>
<dbReference type="SUPFAM" id="SSF52091">
    <property type="entry name" value="SpoIIaa-like"/>
    <property type="match status" value="1"/>
</dbReference>
<dbReference type="CDD" id="cd07043">
    <property type="entry name" value="STAS_anti-anti-sigma_factors"/>
    <property type="match status" value="1"/>
</dbReference>
<evidence type="ECO:0000313" key="5">
    <source>
        <dbReference type="Proteomes" id="UP000276437"/>
    </source>
</evidence>
<dbReference type="AlphaFoldDB" id="A0A348AMR7"/>
<sequence length="115" mass="12719">MKNQEFQVAGSQVIVHLAGDLQGELVAEIRETLLDYIEKGYYNFTLNFSKVTGINSTGLGTLVNIQKRALQNGGNIVLTELQGLAKTAFERTRLTKAFPILQDSDSDRDCHDCIS</sequence>
<dbReference type="Gene3D" id="3.30.750.24">
    <property type="entry name" value="STAS domain"/>
    <property type="match status" value="1"/>
</dbReference>
<organism evidence="4 5">
    <name type="scientific">Methylomusa anaerophila</name>
    <dbReference type="NCBI Taxonomy" id="1930071"/>
    <lineage>
        <taxon>Bacteria</taxon>
        <taxon>Bacillati</taxon>
        <taxon>Bacillota</taxon>
        <taxon>Negativicutes</taxon>
        <taxon>Selenomonadales</taxon>
        <taxon>Sporomusaceae</taxon>
        <taxon>Methylomusa</taxon>
    </lineage>
</organism>
<dbReference type="RefSeq" id="WP_126309263.1">
    <property type="nucleotide sequence ID" value="NZ_AP018449.1"/>
</dbReference>
<dbReference type="KEGG" id="mana:MAMMFC1_03058"/>
<feature type="domain" description="STAS" evidence="3">
    <location>
        <begin position="2"/>
        <end position="115"/>
    </location>
</feature>
<keyword evidence="5" id="KW-1185">Reference proteome</keyword>
<dbReference type="Proteomes" id="UP000276437">
    <property type="component" value="Chromosome"/>
</dbReference>
<evidence type="ECO:0000313" key="4">
    <source>
        <dbReference type="EMBL" id="BBB92365.1"/>
    </source>
</evidence>
<dbReference type="GO" id="GO:0043856">
    <property type="term" value="F:anti-sigma factor antagonist activity"/>
    <property type="evidence" value="ECO:0007669"/>
    <property type="project" value="InterPro"/>
</dbReference>
<comment type="similarity">
    <text evidence="1 2">Belongs to the anti-sigma-factor antagonist family.</text>
</comment>
<dbReference type="InterPro" id="IPR036513">
    <property type="entry name" value="STAS_dom_sf"/>
</dbReference>
<dbReference type="InterPro" id="IPR002645">
    <property type="entry name" value="STAS_dom"/>
</dbReference>
<evidence type="ECO:0000256" key="2">
    <source>
        <dbReference type="RuleBase" id="RU003749"/>
    </source>
</evidence>
<dbReference type="Pfam" id="PF01740">
    <property type="entry name" value="STAS"/>
    <property type="match status" value="1"/>
</dbReference>
<proteinExistence type="inferred from homology"/>
<dbReference type="InterPro" id="IPR003658">
    <property type="entry name" value="Anti-sigma_ant"/>
</dbReference>
<dbReference type="EMBL" id="AP018449">
    <property type="protein sequence ID" value="BBB92365.1"/>
    <property type="molecule type" value="Genomic_DNA"/>
</dbReference>
<reference evidence="4 5" key="1">
    <citation type="journal article" date="2018" name="Int. J. Syst. Evol. Microbiol.">
        <title>Methylomusa anaerophila gen. nov., sp. nov., an anaerobic methanol-utilizing bacterium isolated from a microbial fuel cell.</title>
        <authorList>
            <person name="Amano N."/>
            <person name="Yamamuro A."/>
            <person name="Miyahara M."/>
            <person name="Kouzuma A."/>
            <person name="Abe T."/>
            <person name="Watanabe K."/>
        </authorList>
    </citation>
    <scope>NUCLEOTIDE SEQUENCE [LARGE SCALE GENOMIC DNA]</scope>
    <source>
        <strain evidence="4 5">MMFC1</strain>
    </source>
</reference>
<protein>
    <recommendedName>
        <fullName evidence="2">Anti-sigma factor antagonist</fullName>
    </recommendedName>
</protein>
<dbReference type="PROSITE" id="PS50801">
    <property type="entry name" value="STAS"/>
    <property type="match status" value="1"/>
</dbReference>
<gene>
    <name evidence="4" type="primary">rsbV</name>
    <name evidence="4" type="ORF">MAMMFC1_03058</name>
</gene>
<name>A0A348AMR7_9FIRM</name>
<evidence type="ECO:0000259" key="3">
    <source>
        <dbReference type="PROSITE" id="PS50801"/>
    </source>
</evidence>
<dbReference type="OrthoDB" id="1493620at2"/>
<evidence type="ECO:0000256" key="1">
    <source>
        <dbReference type="ARBA" id="ARBA00009013"/>
    </source>
</evidence>
<dbReference type="NCBIfam" id="TIGR00377">
    <property type="entry name" value="ant_ant_sig"/>
    <property type="match status" value="1"/>
</dbReference>